<dbReference type="RefSeq" id="WP_104474962.1">
    <property type="nucleotide sequence ID" value="NZ_MPZN01000016.1"/>
</dbReference>
<feature type="compositionally biased region" description="Basic and acidic residues" evidence="1">
    <location>
        <begin position="44"/>
        <end position="53"/>
    </location>
</feature>
<feature type="domain" description="SseB protein N-terminal" evidence="2">
    <location>
        <begin position="63"/>
        <end position="184"/>
    </location>
</feature>
<sequence length="280" mass="29584">MPTQPEPKRPDPTPADPAQPEPGAAPQLPAHLADSAGQPWAGRSFDENTHAEDDGSAPPELLDALARFRAGEHGQAGVVDALRGARLLIPLVAHLGEAGENEHGHTIDKSQELSIVTVAGPDGRNVLPVFSSVQAMARWNPQARPVPADGVRVALAAASENTDLVVLDPLSPTEFALRRPALWAIAQAQPWRPSFESGAVLEAFQHSVRTELSVLSVTLVPGDPGAVLAGPELIVRLELVDGLTRELLDATLARLAQRWAASDVIATQVDSLTVKLVRSA</sequence>
<evidence type="ECO:0000259" key="2">
    <source>
        <dbReference type="Pfam" id="PF07179"/>
    </source>
</evidence>
<name>A0ABX5AY14_9MICO</name>
<dbReference type="InterPro" id="IPR009839">
    <property type="entry name" value="SseB_N"/>
</dbReference>
<keyword evidence="4" id="KW-1185">Reference proteome</keyword>
<reference evidence="3 4" key="1">
    <citation type="journal article" date="2008" name="Int. J. Syst. Evol. Microbiol.">
        <title>Leifsonia pindariensis sp. nov., isolated from the Pindari glacier of the Indian Himalayas, and emended description of the genus Leifsonia.</title>
        <authorList>
            <person name="Reddy G.S."/>
            <person name="Prabagaran S.R."/>
            <person name="Shivaji S."/>
        </authorList>
    </citation>
    <scope>NUCLEOTIDE SEQUENCE [LARGE SCALE GENOMIC DNA]</scope>
    <source>
        <strain evidence="3 4">PON 10</strain>
    </source>
</reference>
<evidence type="ECO:0000256" key="1">
    <source>
        <dbReference type="SAM" id="MobiDB-lite"/>
    </source>
</evidence>
<proteinExistence type="predicted"/>
<accession>A0ABX5AY14</accession>
<evidence type="ECO:0000313" key="4">
    <source>
        <dbReference type="Proteomes" id="UP000237755"/>
    </source>
</evidence>
<feature type="region of interest" description="Disordered" evidence="1">
    <location>
        <begin position="1"/>
        <end position="58"/>
    </location>
</feature>
<gene>
    <name evidence="3" type="ORF">GY24_06840</name>
</gene>
<dbReference type="EMBL" id="MPZN01000016">
    <property type="protein sequence ID" value="PPL19281.1"/>
    <property type="molecule type" value="Genomic_DNA"/>
</dbReference>
<protein>
    <recommendedName>
        <fullName evidence="2">SseB protein N-terminal domain-containing protein</fullName>
    </recommendedName>
</protein>
<dbReference type="Proteomes" id="UP000237755">
    <property type="component" value="Unassembled WGS sequence"/>
</dbReference>
<organism evidence="3 4">
    <name type="scientific">Microterricola pindariensis</name>
    <dbReference type="NCBI Taxonomy" id="478010"/>
    <lineage>
        <taxon>Bacteria</taxon>
        <taxon>Bacillati</taxon>
        <taxon>Actinomycetota</taxon>
        <taxon>Actinomycetes</taxon>
        <taxon>Micrococcales</taxon>
        <taxon>Microbacteriaceae</taxon>
        <taxon>Microterricola</taxon>
    </lineage>
</organism>
<dbReference type="Pfam" id="PF07179">
    <property type="entry name" value="SseB"/>
    <property type="match status" value="1"/>
</dbReference>
<comment type="caution">
    <text evidence="3">The sequence shown here is derived from an EMBL/GenBank/DDBJ whole genome shotgun (WGS) entry which is preliminary data.</text>
</comment>
<evidence type="ECO:0000313" key="3">
    <source>
        <dbReference type="EMBL" id="PPL19281.1"/>
    </source>
</evidence>
<feature type="compositionally biased region" description="Basic and acidic residues" evidence="1">
    <location>
        <begin position="1"/>
        <end position="11"/>
    </location>
</feature>